<keyword evidence="3" id="KW-1185">Reference proteome</keyword>
<gene>
    <name evidence="2" type="ORF">F8568_044690</name>
</gene>
<dbReference type="RefSeq" id="WP_151600212.1">
    <property type="nucleotide sequence ID" value="NZ_WBMS02000070.1"/>
</dbReference>
<protein>
    <submittedName>
        <fullName evidence="2">DUF397 domain-containing protein</fullName>
    </submittedName>
</protein>
<name>A0A6I4MQL8_9ACTN</name>
<evidence type="ECO:0000313" key="3">
    <source>
        <dbReference type="Proteomes" id="UP000462055"/>
    </source>
</evidence>
<dbReference type="EMBL" id="WBMS02000070">
    <property type="protein sequence ID" value="MWA07310.1"/>
    <property type="molecule type" value="Genomic_DNA"/>
</dbReference>
<organism evidence="2 3">
    <name type="scientific">Actinomadura physcomitrii</name>
    <dbReference type="NCBI Taxonomy" id="2650748"/>
    <lineage>
        <taxon>Bacteria</taxon>
        <taxon>Bacillati</taxon>
        <taxon>Actinomycetota</taxon>
        <taxon>Actinomycetes</taxon>
        <taxon>Streptosporangiales</taxon>
        <taxon>Thermomonosporaceae</taxon>
        <taxon>Actinomadura</taxon>
    </lineage>
</organism>
<accession>A0A6I4MQL8</accession>
<evidence type="ECO:0000313" key="2">
    <source>
        <dbReference type="EMBL" id="MWA07310.1"/>
    </source>
</evidence>
<dbReference type="Proteomes" id="UP000462055">
    <property type="component" value="Unassembled WGS sequence"/>
</dbReference>
<dbReference type="AlphaFoldDB" id="A0A6I4MQL8"/>
<reference evidence="2" key="1">
    <citation type="submission" date="2019-12" db="EMBL/GenBank/DDBJ databases">
        <title>Actinomadura physcomitrii sp. nov., a novel actinomycete isolated from moss [Physcomitrium sphaericum (Ludw) Fuernr].</title>
        <authorList>
            <person name="Zhuang X."/>
        </authorList>
    </citation>
    <scope>NUCLEOTIDE SEQUENCE [LARGE SCALE GENOMIC DNA]</scope>
    <source>
        <strain evidence="2">LD22</strain>
    </source>
</reference>
<evidence type="ECO:0000259" key="1">
    <source>
        <dbReference type="Pfam" id="PF04149"/>
    </source>
</evidence>
<sequence>MTTQYLTWCKSSLSEANGACIEVARSVHGTIGVRDSKQNSSLILDFTHQAWATFMQAVRSAGS</sequence>
<feature type="domain" description="DUF397" evidence="1">
    <location>
        <begin position="6"/>
        <end position="59"/>
    </location>
</feature>
<dbReference type="Pfam" id="PF04149">
    <property type="entry name" value="DUF397"/>
    <property type="match status" value="1"/>
</dbReference>
<dbReference type="InterPro" id="IPR007278">
    <property type="entry name" value="DUF397"/>
</dbReference>
<comment type="caution">
    <text evidence="2">The sequence shown here is derived from an EMBL/GenBank/DDBJ whole genome shotgun (WGS) entry which is preliminary data.</text>
</comment>
<proteinExistence type="predicted"/>